<evidence type="ECO:0000313" key="1">
    <source>
        <dbReference type="EMBL" id="QFZ25268.1"/>
    </source>
</evidence>
<reference evidence="2" key="1">
    <citation type="journal article" date="2019" name="MBio">
        <title>Comparative genomics for the elucidation of multidrug resistance (MDR) in Candida lusitaniae.</title>
        <authorList>
            <person name="Kannan A."/>
            <person name="Asner S.A."/>
            <person name="Trachsel E."/>
            <person name="Kelly S."/>
            <person name="Parker J."/>
            <person name="Sanglard D."/>
        </authorList>
    </citation>
    <scope>NUCLEOTIDE SEQUENCE [LARGE SCALE GENOMIC DNA]</scope>
    <source>
        <strain evidence="2">P1</strain>
    </source>
</reference>
<keyword evidence="2" id="KW-1185">Reference proteome</keyword>
<dbReference type="Proteomes" id="UP000326582">
    <property type="component" value="Chromosome 1"/>
</dbReference>
<accession>A0ACD0WDB2</accession>
<proteinExistence type="predicted"/>
<dbReference type="EMBL" id="CP038484">
    <property type="protein sequence ID" value="QFZ25268.1"/>
    <property type="molecule type" value="Genomic_DNA"/>
</dbReference>
<name>A0ACD0WDB2_CLALS</name>
<sequence length="417" mass="46506">METSERPNPAEKRLNLPSTGISRTKSRSKGINFNTVSPGQDTKAVRAPTPSITPSPVKKKPISSPLNHEFTLPSADELSMLGIDEQLRLLALKEMAVVEIKDGISDLENKLLATEQDLGQLRRLIQRSLYREMTHSGPGNGVENQNPHSRSEEDPSSKLWSNLAKPISFIQSLDALIQHEFEKSLEPPGLSTKDHRSTQEMSSSEKASQSTTSKVPRTGRDTKRVPRDSALANGTGPLREASRDRSSSTRTSLPGTTKERKLRDATRKPSLKEFSLKDSKQNTNSDHDGTTSQLSRRKSEHRSEHRPDSRPEYKLELSRPLKDKTNTHTQEWAKPQHEDMFQAVSTSLWTFVNDMKTNMLASLNEDSQSDGAAEQASPSTSDLICLSPQEEEEEEESVDLSMYSSMRRSKASNATRS</sequence>
<protein>
    <submittedName>
        <fullName evidence="1">Topoisomerase I damage affected protein</fullName>
    </submittedName>
</protein>
<evidence type="ECO:0000313" key="2">
    <source>
        <dbReference type="Proteomes" id="UP000326582"/>
    </source>
</evidence>
<organism evidence="1 2">
    <name type="scientific">Clavispora lusitaniae</name>
    <name type="common">Candida lusitaniae</name>
    <dbReference type="NCBI Taxonomy" id="36911"/>
    <lineage>
        <taxon>Eukaryota</taxon>
        <taxon>Fungi</taxon>
        <taxon>Dikarya</taxon>
        <taxon>Ascomycota</taxon>
        <taxon>Saccharomycotina</taxon>
        <taxon>Pichiomycetes</taxon>
        <taxon>Metschnikowiaceae</taxon>
        <taxon>Clavispora</taxon>
    </lineage>
</organism>
<gene>
    <name evidence="1" type="ORF">EJF14_10359</name>
</gene>